<evidence type="ECO:0000313" key="3">
    <source>
        <dbReference type="Proteomes" id="UP001056610"/>
    </source>
</evidence>
<accession>A0ABY4QT55</accession>
<evidence type="ECO:0000313" key="2">
    <source>
        <dbReference type="EMBL" id="UQX12835.1"/>
    </source>
</evidence>
<protein>
    <recommendedName>
        <fullName evidence="4">Transposase</fullName>
    </recommendedName>
</protein>
<organism evidence="2 3">
    <name type="scientific">Candidatus Mycobacterium methanotrophicum</name>
    <dbReference type="NCBI Taxonomy" id="2943498"/>
    <lineage>
        <taxon>Bacteria</taxon>
        <taxon>Bacillati</taxon>
        <taxon>Actinomycetota</taxon>
        <taxon>Actinomycetes</taxon>
        <taxon>Mycobacteriales</taxon>
        <taxon>Mycobacteriaceae</taxon>
        <taxon>Mycobacterium</taxon>
    </lineage>
</organism>
<name>A0ABY4QT55_9MYCO</name>
<gene>
    <name evidence="2" type="ORF">M5I08_12290</name>
</gene>
<keyword evidence="3" id="KW-1185">Reference proteome</keyword>
<dbReference type="EMBL" id="CP097320">
    <property type="protein sequence ID" value="UQX12835.1"/>
    <property type="molecule type" value="Genomic_DNA"/>
</dbReference>
<reference evidence="2" key="1">
    <citation type="submission" date="2022-05" db="EMBL/GenBank/DDBJ databases">
        <title>A methanotrophic Mycobacterium dominates a cave microbial ecosystem.</title>
        <authorList>
            <person name="Van Spanning R.J.M."/>
            <person name="Guan Q."/>
            <person name="Melkonian C."/>
            <person name="Gallant J."/>
            <person name="Polerecky L."/>
            <person name="Flot J.-F."/>
            <person name="Brandt B.W."/>
            <person name="Braster M."/>
            <person name="Iturbe Espinoza P."/>
            <person name="Aerts J."/>
            <person name="Meima-Franke M."/>
            <person name="Piersma S.R."/>
            <person name="Bunduc C."/>
            <person name="Ummels R."/>
            <person name="Pain A."/>
            <person name="Fleming E.J."/>
            <person name="van der Wel N."/>
            <person name="Gherman V.D."/>
            <person name="Sarbu S.M."/>
            <person name="Bodelier P.L.E."/>
            <person name="Bitter W."/>
        </authorList>
    </citation>
    <scope>NUCLEOTIDE SEQUENCE</scope>
    <source>
        <strain evidence="2">Sulfur Cave</strain>
    </source>
</reference>
<sequence>MGASVKAGICGLVGHAVVRGWPARAACRVLDADDTRVARWAARRAAGTADRLANYLHSTGRDQPQPPTGPATTPTCSSIRSASPPTACAPTAESRYSKPPSPVSSFTEQD</sequence>
<dbReference type="Proteomes" id="UP001056610">
    <property type="component" value="Chromosome"/>
</dbReference>
<feature type="compositionally biased region" description="Low complexity" evidence="1">
    <location>
        <begin position="70"/>
        <end position="92"/>
    </location>
</feature>
<feature type="region of interest" description="Disordered" evidence="1">
    <location>
        <begin position="57"/>
        <end position="110"/>
    </location>
</feature>
<proteinExistence type="predicted"/>
<evidence type="ECO:0000256" key="1">
    <source>
        <dbReference type="SAM" id="MobiDB-lite"/>
    </source>
</evidence>
<dbReference type="RefSeq" id="WP_219066907.1">
    <property type="nucleotide sequence ID" value="NZ_CAJUXY010000012.1"/>
</dbReference>
<evidence type="ECO:0008006" key="4">
    <source>
        <dbReference type="Google" id="ProtNLM"/>
    </source>
</evidence>